<dbReference type="RefSeq" id="WP_135348675.1">
    <property type="nucleotide sequence ID" value="NZ_SRJD01000010.1"/>
</dbReference>
<protein>
    <submittedName>
        <fullName evidence="16">PTS beta-glucoside transporter subunit EIIBCA</fullName>
    </submittedName>
</protein>
<comment type="subcellular location">
    <subcellularLocation>
        <location evidence="1">Cell membrane</location>
        <topology evidence="1">Multi-pass membrane protein</topology>
    </subcellularLocation>
</comment>
<evidence type="ECO:0000256" key="2">
    <source>
        <dbReference type="ARBA" id="ARBA00022448"/>
    </source>
</evidence>
<dbReference type="GO" id="GO:0015771">
    <property type="term" value="P:trehalose transport"/>
    <property type="evidence" value="ECO:0007669"/>
    <property type="project" value="TreeGrafter"/>
</dbReference>
<proteinExistence type="predicted"/>
<comment type="caution">
    <text evidence="16">The sequence shown here is derived from an EMBL/GenBank/DDBJ whole genome shotgun (WGS) entry which is preliminary data.</text>
</comment>
<dbReference type="InterPro" id="IPR003352">
    <property type="entry name" value="PTS_EIIC"/>
</dbReference>
<feature type="transmembrane region" description="Helical" evidence="12">
    <location>
        <begin position="437"/>
        <end position="460"/>
    </location>
</feature>
<keyword evidence="10 12" id="KW-0472">Membrane</keyword>
<keyword evidence="7 12" id="KW-0812">Transmembrane</keyword>
<feature type="transmembrane region" description="Helical" evidence="12">
    <location>
        <begin position="158"/>
        <end position="179"/>
    </location>
</feature>
<feature type="transmembrane region" description="Helical" evidence="12">
    <location>
        <begin position="393"/>
        <end position="413"/>
    </location>
</feature>
<dbReference type="InterPro" id="IPR036878">
    <property type="entry name" value="Glu_permease_IIB"/>
</dbReference>
<dbReference type="InterPro" id="IPR018113">
    <property type="entry name" value="PTrfase_EIIB_Cys"/>
</dbReference>
<feature type="domain" description="PTS EIIC type-1" evidence="15">
    <location>
        <begin position="120"/>
        <end position="472"/>
    </location>
</feature>
<evidence type="ECO:0000259" key="13">
    <source>
        <dbReference type="PROSITE" id="PS51093"/>
    </source>
</evidence>
<dbReference type="PROSITE" id="PS51093">
    <property type="entry name" value="PTS_EIIA_TYPE_1"/>
    <property type="match status" value="1"/>
</dbReference>
<dbReference type="PROSITE" id="PS51098">
    <property type="entry name" value="PTS_EIIB_TYPE_1"/>
    <property type="match status" value="1"/>
</dbReference>
<evidence type="ECO:0000259" key="14">
    <source>
        <dbReference type="PROSITE" id="PS51098"/>
    </source>
</evidence>
<dbReference type="OrthoDB" id="9769191at2"/>
<dbReference type="GO" id="GO:0090589">
    <property type="term" value="F:protein-phosphocysteine-trehalose phosphotransferase system transporter activity"/>
    <property type="evidence" value="ECO:0007669"/>
    <property type="project" value="TreeGrafter"/>
</dbReference>
<dbReference type="GO" id="GO:0009401">
    <property type="term" value="P:phosphoenolpyruvate-dependent sugar phosphotransferase system"/>
    <property type="evidence" value="ECO:0007669"/>
    <property type="project" value="UniProtKB-KW"/>
</dbReference>
<feature type="domain" description="PTS EIIB type-1" evidence="14">
    <location>
        <begin position="7"/>
        <end position="89"/>
    </location>
</feature>
<evidence type="ECO:0000256" key="1">
    <source>
        <dbReference type="ARBA" id="ARBA00004651"/>
    </source>
</evidence>
<dbReference type="Gene3D" id="3.30.1360.60">
    <property type="entry name" value="Glucose permease domain IIB"/>
    <property type="match status" value="1"/>
</dbReference>
<dbReference type="PROSITE" id="PS51103">
    <property type="entry name" value="PTS_EIIC_TYPE_1"/>
    <property type="match status" value="1"/>
</dbReference>
<accession>A0A4Z0GPX5</accession>
<dbReference type="GO" id="GO:0016301">
    <property type="term" value="F:kinase activity"/>
    <property type="evidence" value="ECO:0007669"/>
    <property type="project" value="UniProtKB-KW"/>
</dbReference>
<feature type="transmembrane region" description="Helical" evidence="12">
    <location>
        <begin position="333"/>
        <end position="356"/>
    </location>
</feature>
<keyword evidence="4" id="KW-0762">Sugar transport</keyword>
<sequence length="668" mass="71063">MGKRDYTQLAENIVANVGGKENVNSLIHCATRLRFRLKDHSKADKAALEELPKVLTAVSAGGQYQVVIGDEVVPVYEAIMDQYHFSAADSDTSSGLSANGSDPESAEPAEKESWFEKFVAVISGIFTPFISVLAGAGVLKGLAILISTLHWLPAASPIYISINALASGLFTLLPIFIAITAADKFNTNRFIAVALAAAMIYPLTDNKIPDLTHLGSYPVDFKTYSGAVIPTILAIWLESYIERWFKKHLPAVTQLVFVPFLTLIVAGLLTFFIIGPLGTELGTGLAYGYKFLYNLSPLIAGAILGGTFQIFVIFGLHWGILPISQINIQTYGYDTLLAVMFCAVAGQFGAVTGAIIRAKKAKNREIAISAAISGFFGITEPAIYGVNLKYKKAFIFGLLGGAIGGAIIGVTGVKCFNYTPIMNVFETPLFIGRNSSIVWAAIAGLAAWLCAFLLVVAFGFNESNTEKFFAKVTSGKKSLTEKKSAAVKAKLGDAEDEAAAVEEPAVDLSGLTLADTIQSPLEGKAVSLKTVSDPVFSSEAMGKGVGIEPAVGKVVSPVDGEITVAFPTGHAYGIKSDNGSEILIHIGINTVQLNGKYFEPKVEKGAKVHKGELIATFDVDKIKEAGYDTTTMVLITNTGDYEAVVPSTGSTKSGDEVIKIYSKPTESK</sequence>
<dbReference type="GO" id="GO:0008982">
    <property type="term" value="F:protein-N(PI)-phosphohistidine-sugar phosphotransferase activity"/>
    <property type="evidence" value="ECO:0007669"/>
    <property type="project" value="InterPro"/>
</dbReference>
<keyword evidence="3" id="KW-1003">Cell membrane</keyword>
<evidence type="ECO:0000256" key="6">
    <source>
        <dbReference type="ARBA" id="ARBA00022683"/>
    </source>
</evidence>
<evidence type="ECO:0000313" key="16">
    <source>
        <dbReference type="EMBL" id="TGA98012.1"/>
    </source>
</evidence>
<feature type="domain" description="PTS EIIA type-1" evidence="13">
    <location>
        <begin position="533"/>
        <end position="637"/>
    </location>
</feature>
<organism evidence="16 17">
    <name type="scientific">Sporolactobacillus shoreae</name>
    <dbReference type="NCBI Taxonomy" id="1465501"/>
    <lineage>
        <taxon>Bacteria</taxon>
        <taxon>Bacillati</taxon>
        <taxon>Bacillota</taxon>
        <taxon>Bacilli</taxon>
        <taxon>Bacillales</taxon>
        <taxon>Sporolactobacillaceae</taxon>
        <taxon>Sporolactobacillus</taxon>
    </lineage>
</organism>
<dbReference type="FunFam" id="2.70.70.10:FF:000001">
    <property type="entry name" value="PTS system glucose-specific IIA component"/>
    <property type="match status" value="1"/>
</dbReference>
<evidence type="ECO:0000259" key="15">
    <source>
        <dbReference type="PROSITE" id="PS51103"/>
    </source>
</evidence>
<dbReference type="NCBIfam" id="TIGR01995">
    <property type="entry name" value="PTS-II-ABC-beta"/>
    <property type="match status" value="1"/>
</dbReference>
<feature type="transmembrane region" description="Helical" evidence="12">
    <location>
        <begin position="298"/>
        <end position="321"/>
    </location>
</feature>
<evidence type="ECO:0000256" key="5">
    <source>
        <dbReference type="ARBA" id="ARBA00022679"/>
    </source>
</evidence>
<feature type="transmembrane region" description="Helical" evidence="12">
    <location>
        <begin position="253"/>
        <end position="278"/>
    </location>
</feature>
<dbReference type="CDD" id="cd00212">
    <property type="entry name" value="PTS_IIB_glc"/>
    <property type="match status" value="1"/>
</dbReference>
<dbReference type="InterPro" id="IPR001127">
    <property type="entry name" value="PTS_EIIA_1_perm"/>
</dbReference>
<dbReference type="InterPro" id="IPR013013">
    <property type="entry name" value="PTS_EIIC_1"/>
</dbReference>
<evidence type="ECO:0000256" key="4">
    <source>
        <dbReference type="ARBA" id="ARBA00022597"/>
    </source>
</evidence>
<dbReference type="Proteomes" id="UP000298347">
    <property type="component" value="Unassembled WGS sequence"/>
</dbReference>
<name>A0A4Z0GPX5_9BACL</name>
<dbReference type="InterPro" id="IPR050558">
    <property type="entry name" value="PTS_Sugar-Specific_Components"/>
</dbReference>
<dbReference type="PANTHER" id="PTHR30175:SF1">
    <property type="entry name" value="PTS SYSTEM ARBUTIN-, CELLOBIOSE-, AND SALICIN-SPECIFIC EIIBC COMPONENT-RELATED"/>
    <property type="match status" value="1"/>
</dbReference>
<dbReference type="AlphaFoldDB" id="A0A4Z0GPX5"/>
<evidence type="ECO:0000256" key="7">
    <source>
        <dbReference type="ARBA" id="ARBA00022692"/>
    </source>
</evidence>
<evidence type="ECO:0000256" key="12">
    <source>
        <dbReference type="SAM" id="Phobius"/>
    </source>
</evidence>
<keyword evidence="9 12" id="KW-1133">Transmembrane helix</keyword>
<keyword evidence="2" id="KW-0813">Transport</keyword>
<gene>
    <name evidence="16" type="ORF">E4665_10140</name>
</gene>
<evidence type="ECO:0000256" key="9">
    <source>
        <dbReference type="ARBA" id="ARBA00022989"/>
    </source>
</evidence>
<feature type="transmembrane region" description="Helical" evidence="12">
    <location>
        <begin position="186"/>
        <end position="204"/>
    </location>
</feature>
<dbReference type="NCBIfam" id="TIGR00830">
    <property type="entry name" value="PTBA"/>
    <property type="match status" value="1"/>
</dbReference>
<evidence type="ECO:0000256" key="3">
    <source>
        <dbReference type="ARBA" id="ARBA00022475"/>
    </source>
</evidence>
<dbReference type="Gene3D" id="2.70.70.10">
    <property type="entry name" value="Glucose Permease (Domain IIA)"/>
    <property type="match status" value="1"/>
</dbReference>
<dbReference type="InterPro" id="IPR011297">
    <property type="entry name" value="PTS_IIABC_b_glu"/>
</dbReference>
<dbReference type="PROSITE" id="PS00371">
    <property type="entry name" value="PTS_EIIA_TYPE_1_HIS"/>
    <property type="match status" value="1"/>
</dbReference>
<dbReference type="InterPro" id="IPR011055">
    <property type="entry name" value="Dup_hybrid_motif"/>
</dbReference>
<reference evidence="16 17" key="1">
    <citation type="journal article" date="2015" name="Int. J. Syst. Evol. Microbiol.">
        <title>Sporolactobacillus shoreae sp. nov. and Sporolactobacillus spathodeae sp. nov., two spore-forming lactic acid bacteria isolated from tree barks in Thailand.</title>
        <authorList>
            <person name="Thamacharoensuk T."/>
            <person name="Kitahara M."/>
            <person name="Ohkuma M."/>
            <person name="Thongchul N."/>
            <person name="Tanasupawat S."/>
        </authorList>
    </citation>
    <scope>NUCLEOTIDE SEQUENCE [LARGE SCALE GENOMIC DNA]</scope>
    <source>
        <strain evidence="16 17">BK92</strain>
    </source>
</reference>
<evidence type="ECO:0000256" key="8">
    <source>
        <dbReference type="ARBA" id="ARBA00022777"/>
    </source>
</evidence>
<keyword evidence="5" id="KW-0808">Transferase</keyword>
<dbReference type="GO" id="GO:0005886">
    <property type="term" value="C:plasma membrane"/>
    <property type="evidence" value="ECO:0007669"/>
    <property type="project" value="UniProtKB-SubCell"/>
</dbReference>
<evidence type="ECO:0000256" key="11">
    <source>
        <dbReference type="PROSITE-ProRule" id="PRU00421"/>
    </source>
</evidence>
<evidence type="ECO:0000313" key="17">
    <source>
        <dbReference type="Proteomes" id="UP000298347"/>
    </source>
</evidence>
<feature type="transmembrane region" description="Helical" evidence="12">
    <location>
        <begin position="118"/>
        <end position="146"/>
    </location>
</feature>
<feature type="transmembrane region" description="Helical" evidence="12">
    <location>
        <begin position="368"/>
        <end position="386"/>
    </location>
</feature>
<dbReference type="Pfam" id="PF02378">
    <property type="entry name" value="PTS_EIIC"/>
    <property type="match status" value="1"/>
</dbReference>
<keyword evidence="6" id="KW-0598">Phosphotransferase system</keyword>
<dbReference type="FunFam" id="3.30.1360.60:FF:000001">
    <property type="entry name" value="PTS system glucose-specific IIBC component PtsG"/>
    <property type="match status" value="1"/>
</dbReference>
<dbReference type="Pfam" id="PF00358">
    <property type="entry name" value="PTS_EIIA_1"/>
    <property type="match status" value="1"/>
</dbReference>
<feature type="transmembrane region" description="Helical" evidence="12">
    <location>
        <begin position="224"/>
        <end position="241"/>
    </location>
</feature>
<dbReference type="InterPro" id="IPR001996">
    <property type="entry name" value="PTS_IIB_1"/>
</dbReference>
<evidence type="ECO:0000256" key="10">
    <source>
        <dbReference type="ARBA" id="ARBA00023136"/>
    </source>
</evidence>
<dbReference type="Pfam" id="PF00367">
    <property type="entry name" value="PTS_EIIB"/>
    <property type="match status" value="1"/>
</dbReference>
<keyword evidence="17" id="KW-1185">Reference proteome</keyword>
<dbReference type="PANTHER" id="PTHR30175">
    <property type="entry name" value="PHOSPHOTRANSFERASE SYSTEM TRANSPORT PROTEIN"/>
    <property type="match status" value="1"/>
</dbReference>
<dbReference type="SUPFAM" id="SSF55604">
    <property type="entry name" value="Glucose permease domain IIB"/>
    <property type="match status" value="1"/>
</dbReference>
<keyword evidence="8" id="KW-0418">Kinase</keyword>
<feature type="active site" description="Phosphocysteine intermediate; for EIIB activity" evidence="11">
    <location>
        <position position="29"/>
    </location>
</feature>
<dbReference type="EMBL" id="SRJD01000010">
    <property type="protein sequence ID" value="TGA98012.1"/>
    <property type="molecule type" value="Genomic_DNA"/>
</dbReference>
<dbReference type="SUPFAM" id="SSF51261">
    <property type="entry name" value="Duplicated hybrid motif"/>
    <property type="match status" value="1"/>
</dbReference>
<dbReference type="PROSITE" id="PS01035">
    <property type="entry name" value="PTS_EIIB_TYPE_1_CYS"/>
    <property type="match status" value="1"/>
</dbReference>